<dbReference type="KEGG" id="lak:106157907"/>
<dbReference type="InParanoid" id="A0A2R2MLK5"/>
<dbReference type="PRINTS" id="PR01350">
    <property type="entry name" value="CTRFAMILY"/>
</dbReference>
<dbReference type="InterPro" id="IPR003287">
    <property type="entry name" value="GPCR_2_calcitonin_rcpt_fam"/>
</dbReference>
<dbReference type="PANTHER" id="PTHR45620">
    <property type="entry name" value="PDF RECEPTOR-LIKE PROTEIN-RELATED"/>
    <property type="match status" value="1"/>
</dbReference>
<dbReference type="PROSITE" id="PS00649">
    <property type="entry name" value="G_PROTEIN_RECEP_F2_1"/>
    <property type="match status" value="1"/>
</dbReference>
<name>A0A2R2MLK5_LINAN</name>
<organism evidence="5 6">
    <name type="scientific">Lingula anatina</name>
    <name type="common">Brachiopod</name>
    <name type="synonym">Lingula unguis</name>
    <dbReference type="NCBI Taxonomy" id="7574"/>
    <lineage>
        <taxon>Eukaryota</taxon>
        <taxon>Metazoa</taxon>
        <taxon>Spiralia</taxon>
        <taxon>Lophotrochozoa</taxon>
        <taxon>Brachiopoda</taxon>
        <taxon>Linguliformea</taxon>
        <taxon>Lingulata</taxon>
        <taxon>Lingulida</taxon>
        <taxon>Linguloidea</taxon>
        <taxon>Lingulidae</taxon>
        <taxon>Lingula</taxon>
    </lineage>
</organism>
<gene>
    <name evidence="6" type="primary">LOC106157907</name>
</gene>
<dbReference type="Pfam" id="PF02793">
    <property type="entry name" value="HRM"/>
    <property type="match status" value="1"/>
</dbReference>
<dbReference type="GO" id="GO:0005886">
    <property type="term" value="C:plasma membrane"/>
    <property type="evidence" value="ECO:0007669"/>
    <property type="project" value="TreeGrafter"/>
</dbReference>
<dbReference type="SUPFAM" id="SSF111418">
    <property type="entry name" value="Hormone receptor domain"/>
    <property type="match status" value="1"/>
</dbReference>
<dbReference type="Gene3D" id="4.10.1240.10">
    <property type="entry name" value="GPCR, family 2, extracellular hormone receptor domain"/>
    <property type="match status" value="1"/>
</dbReference>
<dbReference type="InterPro" id="IPR001879">
    <property type="entry name" value="GPCR_2_extracellular_dom"/>
</dbReference>
<dbReference type="InterPro" id="IPR050332">
    <property type="entry name" value="GPCR_2"/>
</dbReference>
<dbReference type="SMART" id="SM00008">
    <property type="entry name" value="HormR"/>
    <property type="match status" value="1"/>
</dbReference>
<feature type="domain" description="G-protein coupled receptors family 2 profile 1" evidence="4">
    <location>
        <begin position="55"/>
        <end position="135"/>
    </location>
</feature>
<proteinExistence type="predicted"/>
<dbReference type="RefSeq" id="XP_023931103.1">
    <property type="nucleotide sequence ID" value="XM_024075335.1"/>
</dbReference>
<evidence type="ECO:0000259" key="4">
    <source>
        <dbReference type="PROSITE" id="PS50227"/>
    </source>
</evidence>
<dbReference type="GO" id="GO:0004948">
    <property type="term" value="F:calcitonin receptor activity"/>
    <property type="evidence" value="ECO:0007669"/>
    <property type="project" value="InterPro"/>
</dbReference>
<evidence type="ECO:0000256" key="3">
    <source>
        <dbReference type="SAM" id="SignalP"/>
    </source>
</evidence>
<feature type="chain" id="PRO_5015185266" evidence="3">
    <location>
        <begin position="23"/>
        <end position="135"/>
    </location>
</feature>
<evidence type="ECO:0000313" key="5">
    <source>
        <dbReference type="Proteomes" id="UP000085678"/>
    </source>
</evidence>
<reference evidence="6" key="1">
    <citation type="submission" date="2025-08" db="UniProtKB">
        <authorList>
            <consortium name="RefSeq"/>
        </authorList>
    </citation>
    <scope>IDENTIFICATION</scope>
    <source>
        <tissue evidence="6">Gonads</tissue>
    </source>
</reference>
<dbReference type="Proteomes" id="UP000085678">
    <property type="component" value="Unplaced"/>
</dbReference>
<keyword evidence="2" id="KW-1015">Disulfide bond</keyword>
<sequence length="135" mass="15621">MCFRRTPYLAVGLLLHWASVIGQTEPEQDLPHVHENVVLIPRAKQFELLQAKEQECYEKMASEPPPTEGAYCNRTWDGLFCWPNTPVGTTTIQSCPNYINMFDVRENASRECLQNGSWFYHPVYNGTWSNYTQCN</sequence>
<evidence type="ECO:0000313" key="6">
    <source>
        <dbReference type="RefSeq" id="XP_023931103.1"/>
    </source>
</evidence>
<accession>A0A2R2MLK5</accession>
<evidence type="ECO:0000256" key="2">
    <source>
        <dbReference type="ARBA" id="ARBA00023157"/>
    </source>
</evidence>
<keyword evidence="5" id="KW-1185">Reference proteome</keyword>
<dbReference type="GeneID" id="106157907"/>
<dbReference type="PROSITE" id="PS50227">
    <property type="entry name" value="G_PROTEIN_RECEP_F2_3"/>
    <property type="match status" value="1"/>
</dbReference>
<dbReference type="GO" id="GO:0007188">
    <property type="term" value="P:adenylate cyclase-modulating G protein-coupled receptor signaling pathway"/>
    <property type="evidence" value="ECO:0007669"/>
    <property type="project" value="TreeGrafter"/>
</dbReference>
<feature type="signal peptide" evidence="3">
    <location>
        <begin position="1"/>
        <end position="22"/>
    </location>
</feature>
<dbReference type="PANTHER" id="PTHR45620:SF42">
    <property type="entry name" value="G-PROTEIN COUPLED RECEPTOR SEB-2"/>
    <property type="match status" value="1"/>
</dbReference>
<evidence type="ECO:0000256" key="1">
    <source>
        <dbReference type="ARBA" id="ARBA00022729"/>
    </source>
</evidence>
<keyword evidence="1 3" id="KW-0732">Signal</keyword>
<protein>
    <submittedName>
        <fullName evidence="6">Calcitonin gene-related peptide type 1 receptor-like</fullName>
    </submittedName>
</protein>
<dbReference type="OrthoDB" id="16753at2759"/>
<dbReference type="AlphaFoldDB" id="A0A2R2MLK5"/>
<dbReference type="InterPro" id="IPR017983">
    <property type="entry name" value="GPCR_2_secretin-like_CS"/>
</dbReference>
<dbReference type="InterPro" id="IPR036445">
    <property type="entry name" value="GPCR_2_extracell_dom_sf"/>
</dbReference>